<proteinExistence type="predicted"/>
<keyword evidence="3" id="KW-1185">Reference proteome</keyword>
<feature type="chain" id="PRO_5045819305" evidence="1">
    <location>
        <begin position="22"/>
        <end position="386"/>
    </location>
</feature>
<accession>A0ABY8C7C1</accession>
<dbReference type="Proteomes" id="UP001222275">
    <property type="component" value="Chromosome"/>
</dbReference>
<reference evidence="2 3" key="1">
    <citation type="submission" date="2022-06" db="EMBL/GenBank/DDBJ databases">
        <title>Thiomicrohabdus sp. nov, an obligately chemolithoautotrophic, sulfur-oxidizing bacterium isolated from beach of Guanyin Mountain. Amoy.</title>
        <authorList>
            <person name="Zhu H."/>
        </authorList>
    </citation>
    <scope>NUCLEOTIDE SEQUENCE [LARGE SCALE GENOMIC DNA]</scope>
    <source>
        <strain evidence="2 3">XGS-01</strain>
    </source>
</reference>
<protein>
    <submittedName>
        <fullName evidence="2">DUF2066 domain-containing protein</fullName>
    </submittedName>
</protein>
<feature type="signal peptide" evidence="1">
    <location>
        <begin position="1"/>
        <end position="21"/>
    </location>
</feature>
<dbReference type="RefSeq" id="WP_275594063.1">
    <property type="nucleotide sequence ID" value="NZ_CP102381.1"/>
</dbReference>
<sequence length="386" mass="44538">MRSFNLLFVIMSLLVVQQVQSADSAVMPESFFTVTLPYDAALQPVQQGNSLGKNDLLSTQTQKGMKILLMRLTGRTQLITSKIGRDYIKNAKNWRASYNIKPRVEDGVAVGKNIELHFDIKRLKKAFSEQHIKLWAVNQRPKTLVMGTFVQQGRLEKLNQEILDYRVDVDYRDIPKQLGLPIAIPEERAQWVFPVEPNPSDSKVQEILVSANQPNLLSFKLVSVANGKYELSWYLFALNGSILAQNESVGFDRQVLMRNMFENVMHQYVKLSAVQNIRQNHLYLNIHQVAFGDQINQLEEELKQQQPMIRKVNLVSLQAGKVQFDVEYQGDYQTVVNWLKQWSAVQFVSTLSNQQEIDVNVRYEFFEPQLKFKAQPVTEPENQKVY</sequence>
<evidence type="ECO:0000313" key="3">
    <source>
        <dbReference type="Proteomes" id="UP001222275"/>
    </source>
</evidence>
<dbReference type="EMBL" id="CP102381">
    <property type="protein sequence ID" value="WEJ61804.1"/>
    <property type="molecule type" value="Genomic_DNA"/>
</dbReference>
<gene>
    <name evidence="2" type="ORF">NR989_07225</name>
</gene>
<evidence type="ECO:0000313" key="2">
    <source>
        <dbReference type="EMBL" id="WEJ61804.1"/>
    </source>
</evidence>
<evidence type="ECO:0000256" key="1">
    <source>
        <dbReference type="SAM" id="SignalP"/>
    </source>
</evidence>
<keyword evidence="1" id="KW-0732">Signal</keyword>
<organism evidence="2 3">
    <name type="scientific">Thiomicrorhabdus lithotrophica</name>
    <dbReference type="NCBI Taxonomy" id="2949997"/>
    <lineage>
        <taxon>Bacteria</taxon>
        <taxon>Pseudomonadati</taxon>
        <taxon>Pseudomonadota</taxon>
        <taxon>Gammaproteobacteria</taxon>
        <taxon>Thiotrichales</taxon>
        <taxon>Piscirickettsiaceae</taxon>
        <taxon>Thiomicrorhabdus</taxon>
    </lineage>
</organism>
<name>A0ABY8C7C1_9GAMM</name>